<feature type="domain" description="Pyrrolo-quinoline quinone repeat" evidence="1">
    <location>
        <begin position="169"/>
        <end position="316"/>
    </location>
</feature>
<evidence type="ECO:0000259" key="1">
    <source>
        <dbReference type="Pfam" id="PF13360"/>
    </source>
</evidence>
<reference evidence="2" key="2">
    <citation type="submission" date="2020-09" db="EMBL/GenBank/DDBJ databases">
        <authorList>
            <person name="Sun Q."/>
            <person name="Ohkuma M."/>
        </authorList>
    </citation>
    <scope>NUCLEOTIDE SEQUENCE</scope>
    <source>
        <strain evidence="2">JCM 19596</strain>
    </source>
</reference>
<dbReference type="RefSeq" id="WP_188980039.1">
    <property type="nucleotide sequence ID" value="NZ_BMPG01000004.1"/>
</dbReference>
<dbReference type="Gene3D" id="2.40.10.480">
    <property type="match status" value="1"/>
</dbReference>
<dbReference type="PANTHER" id="PTHR34512:SF30">
    <property type="entry name" value="OUTER MEMBRANE PROTEIN ASSEMBLY FACTOR BAMB"/>
    <property type="match status" value="1"/>
</dbReference>
<dbReference type="InterPro" id="IPR011047">
    <property type="entry name" value="Quinoprotein_ADH-like_sf"/>
</dbReference>
<evidence type="ECO:0000313" key="2">
    <source>
        <dbReference type="EMBL" id="GGL68544.1"/>
    </source>
</evidence>
<protein>
    <recommendedName>
        <fullName evidence="1">Pyrrolo-quinoline quinone repeat domain-containing protein</fullName>
    </recommendedName>
</protein>
<organism evidence="2 3">
    <name type="scientific">Halocalculus aciditolerans</name>
    <dbReference type="NCBI Taxonomy" id="1383812"/>
    <lineage>
        <taxon>Archaea</taxon>
        <taxon>Methanobacteriati</taxon>
        <taxon>Methanobacteriota</taxon>
        <taxon>Stenosarchaea group</taxon>
        <taxon>Halobacteria</taxon>
        <taxon>Halobacteriales</taxon>
        <taxon>Halobacteriaceae</taxon>
        <taxon>Halocalculus</taxon>
    </lineage>
</organism>
<dbReference type="SUPFAM" id="SSF50998">
    <property type="entry name" value="Quinoprotein alcohol dehydrogenase-like"/>
    <property type="match status" value="1"/>
</dbReference>
<proteinExistence type="predicted"/>
<dbReference type="EMBL" id="BMPG01000004">
    <property type="protein sequence ID" value="GGL68544.1"/>
    <property type="molecule type" value="Genomic_DNA"/>
</dbReference>
<dbReference type="InterPro" id="IPR002372">
    <property type="entry name" value="PQQ_rpt_dom"/>
</dbReference>
<evidence type="ECO:0000313" key="3">
    <source>
        <dbReference type="Proteomes" id="UP000607197"/>
    </source>
</evidence>
<dbReference type="AlphaFoldDB" id="A0A830F6M2"/>
<dbReference type="SMART" id="SM00564">
    <property type="entry name" value="PQQ"/>
    <property type="match status" value="7"/>
</dbReference>
<dbReference type="OrthoDB" id="221432at2157"/>
<reference evidence="2" key="1">
    <citation type="journal article" date="2014" name="Int. J. Syst. Evol. Microbiol.">
        <title>Complete genome sequence of Corynebacterium casei LMG S-19264T (=DSM 44701T), isolated from a smear-ripened cheese.</title>
        <authorList>
            <consortium name="US DOE Joint Genome Institute (JGI-PGF)"/>
            <person name="Walter F."/>
            <person name="Albersmeier A."/>
            <person name="Kalinowski J."/>
            <person name="Ruckert C."/>
        </authorList>
    </citation>
    <scope>NUCLEOTIDE SEQUENCE</scope>
    <source>
        <strain evidence="2">JCM 19596</strain>
    </source>
</reference>
<dbReference type="InterPro" id="IPR018391">
    <property type="entry name" value="PQQ_b-propeller_rpt"/>
</dbReference>
<dbReference type="Pfam" id="PF13360">
    <property type="entry name" value="PQQ_2"/>
    <property type="match status" value="1"/>
</dbReference>
<dbReference type="PANTHER" id="PTHR34512">
    <property type="entry name" value="CELL SURFACE PROTEIN"/>
    <property type="match status" value="1"/>
</dbReference>
<comment type="caution">
    <text evidence="2">The sequence shown here is derived from an EMBL/GenBank/DDBJ whole genome shotgun (WGS) entry which is preliminary data.</text>
</comment>
<dbReference type="Proteomes" id="UP000607197">
    <property type="component" value="Unassembled WGS sequence"/>
</dbReference>
<name>A0A830F6M2_9EURY</name>
<accession>A0A830F6M2</accession>
<dbReference type="InterPro" id="IPR015943">
    <property type="entry name" value="WD40/YVTN_repeat-like_dom_sf"/>
</dbReference>
<keyword evidence="3" id="KW-1185">Reference proteome</keyword>
<sequence length="400" mass="41652">MRTRTAVAVLVVMLALGGVAAYGLTQGPSGSLSTEWVSDTSRANEVNHHPLAVGTLDGEPLVVAPVSSVAGPDAKCSFVAFDATGATRWTHDVDESACAIHGIGDVELADATGDGTVDVLAPTTEEVLYALDARDGSVTWTANLTAYGYAGPTVLTDPERVVVQPDTAGVVFGFDENGSTLWRHDLDEYVSADTRSVTLGDGRRGVAVGSSGHVTVFDANGTVVWQDAARATWLETAEIDGERSLVASGGSSVTVFSVNGTERWERDGFKRPALHDVVDGDGDGVKELYLGSGGDTVAALNARTGETEWETTLSTDANILPAPVVGDLDGDGETEVVAATNDGVVHVLDAESGEVMASSERDVSVWVHPTLADLDGDGQDEILVMYGDGRVVALSYEGDR</sequence>
<gene>
    <name evidence="2" type="ORF">GCM10009039_28180</name>
</gene>
<dbReference type="Gene3D" id="2.130.10.10">
    <property type="entry name" value="YVTN repeat-like/Quinoprotein amine dehydrogenase"/>
    <property type="match status" value="1"/>
</dbReference>